<keyword evidence="1" id="KW-1133">Transmembrane helix</keyword>
<gene>
    <name evidence="2" type="ORF">M2272_005834</name>
</gene>
<comment type="caution">
    <text evidence="2">The sequence shown here is derived from an EMBL/GenBank/DDBJ whole genome shotgun (WGS) entry which is preliminary data.</text>
</comment>
<evidence type="ECO:0000313" key="3">
    <source>
        <dbReference type="Proteomes" id="UP001160130"/>
    </source>
</evidence>
<feature type="transmembrane region" description="Helical" evidence="1">
    <location>
        <begin position="18"/>
        <end position="39"/>
    </location>
</feature>
<keyword evidence="1" id="KW-0812">Transmembrane</keyword>
<sequence>MTIADGMPDLPTDLAHDWYGLATWLIIAVALVIATWLLVQVKNQVKNSHTTNLRDDLDEQFAALGAKVDGLATTLGDHGGRLNSIEQHLRSR</sequence>
<organism evidence="2 3">
    <name type="scientific">Mycolicibacterium frederiksbergense</name>
    <dbReference type="NCBI Taxonomy" id="117567"/>
    <lineage>
        <taxon>Bacteria</taxon>
        <taxon>Bacillati</taxon>
        <taxon>Actinomycetota</taxon>
        <taxon>Actinomycetes</taxon>
        <taxon>Mycobacteriales</taxon>
        <taxon>Mycobacteriaceae</taxon>
        <taxon>Mycolicibacterium</taxon>
    </lineage>
</organism>
<dbReference type="EMBL" id="JARXVE010000016">
    <property type="protein sequence ID" value="MDH6199166.1"/>
    <property type="molecule type" value="Genomic_DNA"/>
</dbReference>
<protein>
    <recommendedName>
        <fullName evidence="4">DUF2746 domain-containing protein</fullName>
    </recommendedName>
</protein>
<name>A0ABT6L886_9MYCO</name>
<evidence type="ECO:0008006" key="4">
    <source>
        <dbReference type="Google" id="ProtNLM"/>
    </source>
</evidence>
<reference evidence="2 3" key="1">
    <citation type="submission" date="2023-04" db="EMBL/GenBank/DDBJ databases">
        <title>Forest soil microbial communities from Buena Vista Peninsula, Colon Province, Panama.</title>
        <authorList>
            <person name="Bouskill N."/>
        </authorList>
    </citation>
    <scope>NUCLEOTIDE SEQUENCE [LARGE SCALE GENOMIC DNA]</scope>
    <source>
        <strain evidence="2 3">AC80</strain>
    </source>
</reference>
<dbReference type="RefSeq" id="WP_280835721.1">
    <property type="nucleotide sequence ID" value="NZ_JARXVE010000016.1"/>
</dbReference>
<evidence type="ECO:0000313" key="2">
    <source>
        <dbReference type="EMBL" id="MDH6199166.1"/>
    </source>
</evidence>
<evidence type="ECO:0000256" key="1">
    <source>
        <dbReference type="SAM" id="Phobius"/>
    </source>
</evidence>
<keyword evidence="3" id="KW-1185">Reference proteome</keyword>
<keyword evidence="1" id="KW-0472">Membrane</keyword>
<dbReference type="Proteomes" id="UP001160130">
    <property type="component" value="Unassembled WGS sequence"/>
</dbReference>
<proteinExistence type="predicted"/>
<accession>A0ABT6L886</accession>